<dbReference type="EMBL" id="JAUSVF010000007">
    <property type="protein sequence ID" value="MDQ0324084.1"/>
    <property type="molecule type" value="Genomic_DNA"/>
</dbReference>
<evidence type="ECO:0000313" key="2">
    <source>
        <dbReference type="Proteomes" id="UP001230207"/>
    </source>
</evidence>
<organism evidence="1 2">
    <name type="scientific">Pararhizobium capsulatum DSM 1112</name>
    <dbReference type="NCBI Taxonomy" id="1121113"/>
    <lineage>
        <taxon>Bacteria</taxon>
        <taxon>Pseudomonadati</taxon>
        <taxon>Pseudomonadota</taxon>
        <taxon>Alphaproteobacteria</taxon>
        <taxon>Hyphomicrobiales</taxon>
        <taxon>Rhizobiaceae</taxon>
        <taxon>Rhizobium/Agrobacterium group</taxon>
        <taxon>Pararhizobium</taxon>
    </lineage>
</organism>
<sequence length="313" mass="33024">MAQTPTSPSALINNAAKDDVVGLNGDFNFTISDLLANDPGGAAKVNIGTQFFFGDSAPAAGIPSIGDQVSYLAAHGITAHLNAAGTAFVSFDIGESATDINYFVQIGNKGTWSQAHVDVSAPDPVVVPHLGGNLFTENFDNIPAEHVWVASGSVWQQVDLNAAHGWTGAAYSELGADGYLEVETTSGATGQAFWLDTQNSPGPINISHDFIDGTAPVDGKTAVLSFDIAKQDFDGHFTPANESFEFRIDGQTVAQIDASDLTNAGQMYHYEVNIAGYADNTDSTHTLSLVDTTGEFHFNGFSVDSVQINDWVV</sequence>
<dbReference type="Proteomes" id="UP001230207">
    <property type="component" value="Unassembled WGS sequence"/>
</dbReference>
<comment type="caution">
    <text evidence="1">The sequence shown here is derived from an EMBL/GenBank/DDBJ whole genome shotgun (WGS) entry which is preliminary data.</text>
</comment>
<accession>A0ABU0C2A1</accession>
<keyword evidence="2" id="KW-1185">Reference proteome</keyword>
<reference evidence="1 2" key="1">
    <citation type="submission" date="2023-07" db="EMBL/GenBank/DDBJ databases">
        <title>Genomic Encyclopedia of Type Strains, Phase IV (KMG-IV): sequencing the most valuable type-strain genomes for metagenomic binning, comparative biology and taxonomic classification.</title>
        <authorList>
            <person name="Goeker M."/>
        </authorList>
    </citation>
    <scope>NUCLEOTIDE SEQUENCE [LARGE SCALE GENOMIC DNA]</scope>
    <source>
        <strain evidence="1 2">DSM 1112</strain>
    </source>
</reference>
<protein>
    <submittedName>
        <fullName evidence="1">Uncharacterized protein</fullName>
    </submittedName>
</protein>
<evidence type="ECO:0000313" key="1">
    <source>
        <dbReference type="EMBL" id="MDQ0324084.1"/>
    </source>
</evidence>
<name>A0ABU0C2A1_9HYPH</name>
<proteinExistence type="predicted"/>
<gene>
    <name evidence="1" type="ORF">QO002_006291</name>
</gene>
<dbReference type="RefSeq" id="WP_307237420.1">
    <property type="nucleotide sequence ID" value="NZ_JAUSVF010000007.1"/>
</dbReference>